<dbReference type="Proteomes" id="UP000277204">
    <property type="component" value="Unassembled WGS sequence"/>
</dbReference>
<feature type="compositionally biased region" description="Polar residues" evidence="1">
    <location>
        <begin position="1"/>
        <end position="42"/>
    </location>
</feature>
<protein>
    <recommendedName>
        <fullName evidence="2">HARP domain-containing protein</fullName>
    </recommendedName>
</protein>
<reference evidence="3 4" key="1">
    <citation type="submission" date="2018-11" db="EMBL/GenBank/DDBJ databases">
        <authorList>
            <consortium name="Pathogen Informatics"/>
        </authorList>
    </citation>
    <scope>NUCLEOTIDE SEQUENCE [LARGE SCALE GENOMIC DNA]</scope>
    <source>
        <strain evidence="3 4">Zambia</strain>
    </source>
</reference>
<gene>
    <name evidence="3" type="ORF">SMRZ_LOCUS3349</name>
</gene>
<feature type="domain" description="HARP" evidence="2">
    <location>
        <begin position="47"/>
        <end position="119"/>
    </location>
</feature>
<proteinExistence type="predicted"/>
<evidence type="ECO:0000313" key="3">
    <source>
        <dbReference type="EMBL" id="VDO57815.1"/>
    </source>
</evidence>
<dbReference type="AlphaFoldDB" id="A0A3P8A877"/>
<evidence type="ECO:0000256" key="1">
    <source>
        <dbReference type="SAM" id="MobiDB-lite"/>
    </source>
</evidence>
<dbReference type="PROSITE" id="PS51467">
    <property type="entry name" value="HARP"/>
    <property type="match status" value="1"/>
</dbReference>
<sequence>MGKPTVKTTENLVKQQTSQVKPNFPPKSSTNSFPSRTQSTPNDAFRPKTSLVDVLCTLCSPNRFEVHARYHVGLTQLFKSMDSKQYDSQTRRWSFDLSEYNEFVKKVNDIDELHLEELPYAVLKVGFYKYYISFNVSSFSKCKANQ</sequence>
<accession>A0A3P8A877</accession>
<evidence type="ECO:0000259" key="2">
    <source>
        <dbReference type="PROSITE" id="PS51467"/>
    </source>
</evidence>
<keyword evidence="4" id="KW-1185">Reference proteome</keyword>
<dbReference type="Pfam" id="PF07443">
    <property type="entry name" value="HARP"/>
    <property type="match status" value="1"/>
</dbReference>
<dbReference type="EMBL" id="UZAI01000950">
    <property type="protein sequence ID" value="VDO57815.1"/>
    <property type="molecule type" value="Genomic_DNA"/>
</dbReference>
<name>A0A3P8A877_9TREM</name>
<evidence type="ECO:0000313" key="4">
    <source>
        <dbReference type="Proteomes" id="UP000277204"/>
    </source>
</evidence>
<feature type="region of interest" description="Disordered" evidence="1">
    <location>
        <begin position="1"/>
        <end position="45"/>
    </location>
</feature>
<organism evidence="3 4">
    <name type="scientific">Schistosoma margrebowiei</name>
    <dbReference type="NCBI Taxonomy" id="48269"/>
    <lineage>
        <taxon>Eukaryota</taxon>
        <taxon>Metazoa</taxon>
        <taxon>Spiralia</taxon>
        <taxon>Lophotrochozoa</taxon>
        <taxon>Platyhelminthes</taxon>
        <taxon>Trematoda</taxon>
        <taxon>Digenea</taxon>
        <taxon>Strigeidida</taxon>
        <taxon>Schistosomatoidea</taxon>
        <taxon>Schistosomatidae</taxon>
        <taxon>Schistosoma</taxon>
    </lineage>
</organism>
<dbReference type="InterPro" id="IPR010003">
    <property type="entry name" value="HARP_dom"/>
</dbReference>